<evidence type="ECO:0000259" key="1">
    <source>
        <dbReference type="Pfam" id="PF03235"/>
    </source>
</evidence>
<dbReference type="PANTHER" id="PTHR37292:SF2">
    <property type="entry name" value="DUF262 DOMAIN-CONTAINING PROTEIN"/>
    <property type="match status" value="1"/>
</dbReference>
<dbReference type="AlphaFoldDB" id="A0A142CVK5"/>
<dbReference type="RefSeq" id="WP_062389387.1">
    <property type="nucleotide sequence ID" value="NZ_CP014750.1"/>
</dbReference>
<keyword evidence="3" id="KW-1185">Reference proteome</keyword>
<feature type="domain" description="GmrSD restriction endonucleases N-terminal" evidence="1">
    <location>
        <begin position="12"/>
        <end position="278"/>
    </location>
</feature>
<dbReference type="Pfam" id="PF03235">
    <property type="entry name" value="GmrSD_N"/>
    <property type="match status" value="1"/>
</dbReference>
<dbReference type="PANTHER" id="PTHR37292">
    <property type="entry name" value="VNG6097C"/>
    <property type="match status" value="1"/>
</dbReference>
<dbReference type="Proteomes" id="UP000073604">
    <property type="component" value="Chromosome"/>
</dbReference>
<proteinExistence type="predicted"/>
<accession>A0A142CVK5</accession>
<organism evidence="2 3">
    <name type="scientific">Thermococcus peptonophilus</name>
    <dbReference type="NCBI Taxonomy" id="53952"/>
    <lineage>
        <taxon>Archaea</taxon>
        <taxon>Methanobacteriati</taxon>
        <taxon>Methanobacteriota</taxon>
        <taxon>Thermococci</taxon>
        <taxon>Thermococcales</taxon>
        <taxon>Thermococcaceae</taxon>
        <taxon>Thermococcus</taxon>
    </lineage>
</organism>
<reference evidence="3" key="1">
    <citation type="submission" date="2016-03" db="EMBL/GenBank/DDBJ databases">
        <authorList>
            <person name="Oger P.M."/>
        </authorList>
    </citation>
    <scope>NUCLEOTIDE SEQUENCE [LARGE SCALE GENOMIC DNA]</scope>
    <source>
        <strain evidence="3">OG-1</strain>
    </source>
</reference>
<dbReference type="EMBL" id="CP014750">
    <property type="protein sequence ID" value="AMQ18807.1"/>
    <property type="molecule type" value="Genomic_DNA"/>
</dbReference>
<name>A0A142CVK5_9EURY</name>
<dbReference type="InterPro" id="IPR004919">
    <property type="entry name" value="GmrSD_N"/>
</dbReference>
<sequence>MDKLDPKMENLLEILKQAEEGKLVLPQFQRDFVWSRQDIKDLLVSLLNGYFVGTFLFLRTDPANPPFTWRPIQGVTLPIDRDGNYIAEPEAMILDGQQRITSLHYVFYAPPKEVVTPKYTSRRYLFFLRLEELEKGNVEDAVFSVNEDDAKKYLDKEYQFEHKIVPFTQLSNKEKWEDWVEEFIEYHVDKYIEENIGEDVSFKQGRELTQEYKKQLKEKASLWEKYISNLLEFKVPVLYLPKIEPNNKQKLSEVCTIFEKMNSTGVKLSVFDLLTARLYKDNIDLHKIWQDTVDSFEGIRKLSEDNPDLFKVLLLRALGLMRVLRDKDKDKGEKEISDVKNRSLINLSPANFEEDWWTIAEYFNRAIERVMSTNQDGFGAFLPKWVPYKPMLPVLATLLYYVEGTKELSPMEKSRAYTLIKQWYWSSVFTERYSSAVESKSLSDTLELIRAFKEPEFVPSMINEARIRVPSLNLYAVSRSGSAIYRGIMNLIALNHARDFLQVDAIEFHNLEDHHIFPQAFLRRQGLGDKDKSKINTILNRTLISDETNKKISATSPREYINWIPGDIEEVLKPHFIDSECIDAMRKNDYDKFLERRKTLILNKVQELIGGGGENANTRGEDI</sequence>
<evidence type="ECO:0000313" key="2">
    <source>
        <dbReference type="EMBL" id="AMQ18807.1"/>
    </source>
</evidence>
<dbReference type="GeneID" id="27140139"/>
<gene>
    <name evidence="2" type="ORF">A0127_06285</name>
</gene>
<evidence type="ECO:0000313" key="3">
    <source>
        <dbReference type="Proteomes" id="UP000073604"/>
    </source>
</evidence>
<protein>
    <recommendedName>
        <fullName evidence="1">GmrSD restriction endonucleases N-terminal domain-containing protein</fullName>
    </recommendedName>
</protein>
<dbReference type="STRING" id="53952.A0127_06285"/>
<dbReference type="OrthoDB" id="100773at2157"/>
<dbReference type="KEGG" id="tpep:A0127_06285"/>